<protein>
    <submittedName>
        <fullName evidence="9">YicC-like family, N-terminal region</fullName>
    </submittedName>
</protein>
<organism evidence="9 10">
    <name type="scientific">Fusobacterium necrogenes</name>
    <dbReference type="NCBI Taxonomy" id="858"/>
    <lineage>
        <taxon>Bacteria</taxon>
        <taxon>Fusobacteriati</taxon>
        <taxon>Fusobacteriota</taxon>
        <taxon>Fusobacteriia</taxon>
        <taxon>Fusobacteriales</taxon>
        <taxon>Fusobacteriaceae</taxon>
        <taxon>Fusobacterium</taxon>
    </lineage>
</organism>
<feature type="domain" description="Endoribonuclease YicC-like C-terminal" evidence="8">
    <location>
        <begin position="172"/>
        <end position="292"/>
    </location>
</feature>
<evidence type="ECO:0000313" key="10">
    <source>
        <dbReference type="Proteomes" id="UP000255328"/>
    </source>
</evidence>
<keyword evidence="10" id="KW-1185">Reference proteome</keyword>
<dbReference type="RefSeq" id="WP_115270981.1">
    <property type="nucleotide sequence ID" value="NZ_CASFEE010000043.1"/>
</dbReference>
<evidence type="ECO:0000256" key="1">
    <source>
        <dbReference type="ARBA" id="ARBA00001968"/>
    </source>
</evidence>
<dbReference type="OrthoDB" id="9771229at2"/>
<evidence type="ECO:0000256" key="6">
    <source>
        <dbReference type="SAM" id="Coils"/>
    </source>
</evidence>
<reference evidence="9 10" key="1">
    <citation type="submission" date="2018-06" db="EMBL/GenBank/DDBJ databases">
        <authorList>
            <consortium name="Pathogen Informatics"/>
            <person name="Doyle S."/>
        </authorList>
    </citation>
    <scope>NUCLEOTIDE SEQUENCE [LARGE SCALE GENOMIC DNA]</scope>
    <source>
        <strain evidence="9 10">NCTC10723</strain>
    </source>
</reference>
<keyword evidence="6" id="KW-0175">Coiled coil</keyword>
<dbReference type="Pfam" id="PF08340">
    <property type="entry name" value="YicC-like_C"/>
    <property type="match status" value="1"/>
</dbReference>
<keyword evidence="3" id="KW-0255">Endonuclease</keyword>
<dbReference type="EMBL" id="UGGU01000003">
    <property type="protein sequence ID" value="STO32099.1"/>
    <property type="molecule type" value="Genomic_DNA"/>
</dbReference>
<comment type="similarity">
    <text evidence="5">Belongs to the YicC/YloC family.</text>
</comment>
<dbReference type="InterPro" id="IPR005229">
    <property type="entry name" value="YicC/YloC-like"/>
</dbReference>
<feature type="domain" description="Endoribonuclease YicC-like N-terminal" evidence="7">
    <location>
        <begin position="1"/>
        <end position="155"/>
    </location>
</feature>
<evidence type="ECO:0000313" key="9">
    <source>
        <dbReference type="EMBL" id="STO32099.1"/>
    </source>
</evidence>
<sequence>MRSMTGYSKLAYQDEKFALNMELKSVNNKNLNLRIKLPYSLNFLEGAIRTEIASKISRGSLDLKIEFSDLRDLGKLFDYDKEQSKQYMSVLLEMEKDFNEKFSNKMDILVRNLDVIKKNDFEINENEYTNFILKKIEELLIPFIQTREEEGERLKFYLLERLEVLEVNIEEIKKYKDIVVETYKNKLLERLDKVKTSIEFKEEDILKEILLFTDKSDISEELSRLDSHLEQLKKEISIKGIPVGKKIDFILQEIYRELNTTGVKSNLYEISKLIVESKNELEKIREQSMNIE</sequence>
<keyword evidence="2" id="KW-0540">Nuclease</keyword>
<keyword evidence="4" id="KW-0378">Hydrolase</keyword>
<dbReference type="InterPro" id="IPR013527">
    <property type="entry name" value="YicC-like_N"/>
</dbReference>
<dbReference type="PANTHER" id="PTHR30636:SF3">
    <property type="entry name" value="UPF0701 PROTEIN YICC"/>
    <property type="match status" value="1"/>
</dbReference>
<dbReference type="Pfam" id="PF03755">
    <property type="entry name" value="YicC-like_N"/>
    <property type="match status" value="1"/>
</dbReference>
<evidence type="ECO:0000256" key="5">
    <source>
        <dbReference type="ARBA" id="ARBA00035648"/>
    </source>
</evidence>
<feature type="coiled-coil region" evidence="6">
    <location>
        <begin position="184"/>
        <end position="235"/>
    </location>
</feature>
<dbReference type="Proteomes" id="UP000255328">
    <property type="component" value="Unassembled WGS sequence"/>
</dbReference>
<evidence type="ECO:0000259" key="7">
    <source>
        <dbReference type="Pfam" id="PF03755"/>
    </source>
</evidence>
<dbReference type="PANTHER" id="PTHR30636">
    <property type="entry name" value="UPF0701 PROTEIN YICC"/>
    <property type="match status" value="1"/>
</dbReference>
<dbReference type="GO" id="GO:0004521">
    <property type="term" value="F:RNA endonuclease activity"/>
    <property type="evidence" value="ECO:0007669"/>
    <property type="project" value="InterPro"/>
</dbReference>
<accession>A0A377GYP0</accession>
<evidence type="ECO:0000256" key="3">
    <source>
        <dbReference type="ARBA" id="ARBA00022759"/>
    </source>
</evidence>
<comment type="cofactor">
    <cofactor evidence="1">
        <name>a divalent metal cation</name>
        <dbReference type="ChEBI" id="CHEBI:60240"/>
    </cofactor>
</comment>
<evidence type="ECO:0000259" key="8">
    <source>
        <dbReference type="Pfam" id="PF08340"/>
    </source>
</evidence>
<name>A0A377GYP0_9FUSO</name>
<gene>
    <name evidence="9" type="ORF">NCTC10723_01571</name>
</gene>
<dbReference type="NCBIfam" id="TIGR00255">
    <property type="entry name" value="YicC/YloC family endoribonuclease"/>
    <property type="match status" value="1"/>
</dbReference>
<evidence type="ECO:0000256" key="2">
    <source>
        <dbReference type="ARBA" id="ARBA00022722"/>
    </source>
</evidence>
<dbReference type="InterPro" id="IPR013551">
    <property type="entry name" value="YicC-like_C"/>
</dbReference>
<evidence type="ECO:0000256" key="4">
    <source>
        <dbReference type="ARBA" id="ARBA00022801"/>
    </source>
</evidence>
<dbReference type="GO" id="GO:0016787">
    <property type="term" value="F:hydrolase activity"/>
    <property type="evidence" value="ECO:0007669"/>
    <property type="project" value="UniProtKB-KW"/>
</dbReference>
<dbReference type="AlphaFoldDB" id="A0A377GYP0"/>
<proteinExistence type="inferred from homology"/>